<dbReference type="RefSeq" id="WP_319955619.1">
    <property type="nucleotide sequence ID" value="NZ_JAXAVX010000014.1"/>
</dbReference>
<dbReference type="PANTHER" id="PTHR30546">
    <property type="entry name" value="FLAVODOXIN-RELATED PROTEIN WRBA-RELATED"/>
    <property type="match status" value="1"/>
</dbReference>
<feature type="domain" description="Flavodoxin-like" evidence="2">
    <location>
        <begin position="5"/>
        <end position="193"/>
    </location>
</feature>
<dbReference type="Gene3D" id="3.40.50.360">
    <property type="match status" value="1"/>
</dbReference>
<evidence type="ECO:0000313" key="3">
    <source>
        <dbReference type="EMBL" id="MDX8153468.1"/>
    </source>
</evidence>
<evidence type="ECO:0000259" key="2">
    <source>
        <dbReference type="PROSITE" id="PS50902"/>
    </source>
</evidence>
<dbReference type="Proteomes" id="UP001277761">
    <property type="component" value="Unassembled WGS sequence"/>
</dbReference>
<keyword evidence="3" id="KW-0560">Oxidoreductase</keyword>
<dbReference type="GO" id="GO:0003955">
    <property type="term" value="F:NAD(P)H dehydrogenase (quinone) activity"/>
    <property type="evidence" value="ECO:0007669"/>
    <property type="project" value="UniProtKB-EC"/>
</dbReference>
<dbReference type="EMBL" id="JAXAVX010000014">
    <property type="protein sequence ID" value="MDX8153468.1"/>
    <property type="molecule type" value="Genomic_DNA"/>
</dbReference>
<dbReference type="NCBIfam" id="TIGR01755">
    <property type="entry name" value="flav_wrbA"/>
    <property type="match status" value="1"/>
</dbReference>
<dbReference type="EC" id="1.6.5.2" evidence="3"/>
<name>A0ABU4VRD7_9ACTN</name>
<dbReference type="NCBIfam" id="NF002999">
    <property type="entry name" value="PRK03767.1"/>
    <property type="match status" value="1"/>
</dbReference>
<sequence>MPTKIAVVYYSSTGNVHELAKAVAAGAESEGAEVRLRKVAELAPDAAIAGNPAWQAHHDATKDAPVATPEDLVWADGYAFGTPTRYGTPAAQLKQFIDTLGPQWQAGELANKAATAFTSAMNVHGGNESTILAVENVFHHFGAVIVPPGYTDPSIFAFGGNPYGASLPTGGLGEDGIPGGALDVARYQGARLAKVAGLLTPLRG</sequence>
<comment type="caution">
    <text evidence="3">The sequence shown here is derived from an EMBL/GenBank/DDBJ whole genome shotgun (WGS) entry which is preliminary data.</text>
</comment>
<organism evidence="3 4">
    <name type="scientific">Patulibacter brassicae</name>
    <dbReference type="NCBI Taxonomy" id="1705717"/>
    <lineage>
        <taxon>Bacteria</taxon>
        <taxon>Bacillati</taxon>
        <taxon>Actinomycetota</taxon>
        <taxon>Thermoleophilia</taxon>
        <taxon>Solirubrobacterales</taxon>
        <taxon>Patulibacteraceae</taxon>
        <taxon>Patulibacter</taxon>
    </lineage>
</organism>
<dbReference type="InterPro" id="IPR029039">
    <property type="entry name" value="Flavoprotein-like_sf"/>
</dbReference>
<accession>A0ABU4VRD7</accession>
<dbReference type="InterPro" id="IPR005025">
    <property type="entry name" value="FMN_Rdtase-like_dom"/>
</dbReference>
<proteinExistence type="inferred from homology"/>
<dbReference type="InterPro" id="IPR008254">
    <property type="entry name" value="Flavodoxin/NO_synth"/>
</dbReference>
<comment type="similarity">
    <text evidence="1">Belongs to the WrbA family.</text>
</comment>
<keyword evidence="4" id="KW-1185">Reference proteome</keyword>
<dbReference type="PANTHER" id="PTHR30546:SF23">
    <property type="entry name" value="FLAVOPROTEIN-LIKE PROTEIN YCP4-RELATED"/>
    <property type="match status" value="1"/>
</dbReference>
<gene>
    <name evidence="3" type="primary">wrbA</name>
    <name evidence="3" type="ORF">SK069_17855</name>
</gene>
<dbReference type="SUPFAM" id="SSF52218">
    <property type="entry name" value="Flavoproteins"/>
    <property type="match status" value="1"/>
</dbReference>
<protein>
    <submittedName>
        <fullName evidence="3">NAD(P)H:quinone oxidoreductase</fullName>
        <ecNumber evidence="3">1.6.5.2</ecNumber>
    </submittedName>
</protein>
<dbReference type="Pfam" id="PF03358">
    <property type="entry name" value="FMN_red"/>
    <property type="match status" value="1"/>
</dbReference>
<dbReference type="InterPro" id="IPR010089">
    <property type="entry name" value="Flavoprotein_WrbA-like"/>
</dbReference>
<reference evidence="3 4" key="1">
    <citation type="submission" date="2023-11" db="EMBL/GenBank/DDBJ databases">
        <authorList>
            <person name="Xu M."/>
            <person name="Jiang T."/>
        </authorList>
    </citation>
    <scope>NUCLEOTIDE SEQUENCE [LARGE SCALE GENOMIC DNA]</scope>
    <source>
        <strain evidence="3 4">SD</strain>
    </source>
</reference>
<dbReference type="PROSITE" id="PS50902">
    <property type="entry name" value="FLAVODOXIN_LIKE"/>
    <property type="match status" value="1"/>
</dbReference>
<evidence type="ECO:0000256" key="1">
    <source>
        <dbReference type="ARBA" id="ARBA00006961"/>
    </source>
</evidence>
<evidence type="ECO:0000313" key="4">
    <source>
        <dbReference type="Proteomes" id="UP001277761"/>
    </source>
</evidence>